<dbReference type="GO" id="GO:0016787">
    <property type="term" value="F:hydrolase activity"/>
    <property type="evidence" value="ECO:0007669"/>
    <property type="project" value="UniProtKB-KW"/>
</dbReference>
<comment type="caution">
    <text evidence="2">The sequence shown here is derived from an EMBL/GenBank/DDBJ whole genome shotgun (WGS) entry which is preliminary data.</text>
</comment>
<gene>
    <name evidence="2" type="ORF">GBAR_LOCUS7666</name>
</gene>
<dbReference type="PANTHER" id="PTHR43433:SF5">
    <property type="entry name" value="AB HYDROLASE-1 DOMAIN-CONTAINING PROTEIN"/>
    <property type="match status" value="1"/>
</dbReference>
<reference evidence="2" key="1">
    <citation type="submission" date="2023-03" db="EMBL/GenBank/DDBJ databases">
        <authorList>
            <person name="Steffen K."/>
            <person name="Cardenas P."/>
        </authorList>
    </citation>
    <scope>NUCLEOTIDE SEQUENCE</scope>
</reference>
<dbReference type="AlphaFoldDB" id="A0AA35RKH6"/>
<feature type="domain" description="AB hydrolase-1" evidence="1">
    <location>
        <begin position="56"/>
        <end position="167"/>
    </location>
</feature>
<evidence type="ECO:0000313" key="2">
    <source>
        <dbReference type="EMBL" id="CAI8011946.1"/>
    </source>
</evidence>
<dbReference type="InterPro" id="IPR029058">
    <property type="entry name" value="AB_hydrolase_fold"/>
</dbReference>
<dbReference type="Pfam" id="PF00561">
    <property type="entry name" value="Abhydrolase_1"/>
    <property type="match status" value="1"/>
</dbReference>
<evidence type="ECO:0000259" key="1">
    <source>
        <dbReference type="Pfam" id="PF00561"/>
    </source>
</evidence>
<dbReference type="SUPFAM" id="SSF53474">
    <property type="entry name" value="alpha/beta-Hydrolases"/>
    <property type="match status" value="1"/>
</dbReference>
<sequence>MMSALTHRWPKLQLQSLEKELSGKGGTTMPHFTKGDVTIRYEEAGSGFPLLATPGGGLNSKLENWPGQVFDAMEEFKNDFRCVTMDQRNAIGGESTGPVQLEDPWGAFADDQLALMDHLGINEFMFIGYCIGGPFAMKLIERAPERVLAAVLCQPVGHASKTPDAMYDMGIDSWGPDLIAQRPGLTMEVIEQYLHNLYRIQPDFVYCVTRDFARSCQTPLLVMPDDTPAHSLEAAMAMIELAPKVEAAPYPWKEDPEIKAKAINQVRDFLKAHQPATAAR</sequence>
<keyword evidence="3" id="KW-1185">Reference proteome</keyword>
<dbReference type="EMBL" id="CASHTH010001137">
    <property type="protein sequence ID" value="CAI8011946.1"/>
    <property type="molecule type" value="Genomic_DNA"/>
</dbReference>
<proteinExistence type="predicted"/>
<protein>
    <submittedName>
        <fullName evidence="2">Aminoacrylate hydrolase RutD</fullName>
    </submittedName>
</protein>
<keyword evidence="2" id="KW-0378">Hydrolase</keyword>
<evidence type="ECO:0000313" key="3">
    <source>
        <dbReference type="Proteomes" id="UP001174909"/>
    </source>
</evidence>
<dbReference type="PANTHER" id="PTHR43433">
    <property type="entry name" value="HYDROLASE, ALPHA/BETA FOLD FAMILY PROTEIN"/>
    <property type="match status" value="1"/>
</dbReference>
<dbReference type="InterPro" id="IPR000073">
    <property type="entry name" value="AB_hydrolase_1"/>
</dbReference>
<organism evidence="2 3">
    <name type="scientific">Geodia barretti</name>
    <name type="common">Barrett's horny sponge</name>
    <dbReference type="NCBI Taxonomy" id="519541"/>
    <lineage>
        <taxon>Eukaryota</taxon>
        <taxon>Metazoa</taxon>
        <taxon>Porifera</taxon>
        <taxon>Demospongiae</taxon>
        <taxon>Heteroscleromorpha</taxon>
        <taxon>Tetractinellida</taxon>
        <taxon>Astrophorina</taxon>
        <taxon>Geodiidae</taxon>
        <taxon>Geodia</taxon>
    </lineage>
</organism>
<dbReference type="Proteomes" id="UP001174909">
    <property type="component" value="Unassembled WGS sequence"/>
</dbReference>
<dbReference type="InterPro" id="IPR050471">
    <property type="entry name" value="AB_hydrolase"/>
</dbReference>
<name>A0AA35RKH6_GEOBA</name>
<accession>A0AA35RKH6</accession>
<dbReference type="Gene3D" id="3.40.50.1820">
    <property type="entry name" value="alpha/beta hydrolase"/>
    <property type="match status" value="1"/>
</dbReference>